<keyword evidence="3" id="KW-1185">Reference proteome</keyword>
<reference evidence="2 3" key="1">
    <citation type="journal article" date="2024" name="Science">
        <title>Giant polyketide synthase enzymes in the biosynthesis of giant marine polyether toxins.</title>
        <authorList>
            <person name="Fallon T.R."/>
            <person name="Shende V.V."/>
            <person name="Wierzbicki I.H."/>
            <person name="Pendleton A.L."/>
            <person name="Watervoot N.F."/>
            <person name="Auber R.P."/>
            <person name="Gonzalez D.J."/>
            <person name="Wisecaver J.H."/>
            <person name="Moore B.S."/>
        </authorList>
    </citation>
    <scope>NUCLEOTIDE SEQUENCE [LARGE SCALE GENOMIC DNA]</scope>
    <source>
        <strain evidence="2 3">12B1</strain>
    </source>
</reference>
<organism evidence="2 3">
    <name type="scientific">Prymnesium parvum</name>
    <name type="common">Toxic golden alga</name>
    <dbReference type="NCBI Taxonomy" id="97485"/>
    <lineage>
        <taxon>Eukaryota</taxon>
        <taxon>Haptista</taxon>
        <taxon>Haptophyta</taxon>
        <taxon>Prymnesiophyceae</taxon>
        <taxon>Prymnesiales</taxon>
        <taxon>Prymnesiaceae</taxon>
        <taxon>Prymnesium</taxon>
    </lineage>
</organism>
<feature type="transmembrane region" description="Helical" evidence="1">
    <location>
        <begin position="190"/>
        <end position="210"/>
    </location>
</feature>
<accession>A0AB34K5B1</accession>
<proteinExistence type="predicted"/>
<dbReference type="EMBL" id="JBGBPQ010000002">
    <property type="protein sequence ID" value="KAL1528362.1"/>
    <property type="molecule type" value="Genomic_DNA"/>
</dbReference>
<evidence type="ECO:0000313" key="3">
    <source>
        <dbReference type="Proteomes" id="UP001515480"/>
    </source>
</evidence>
<gene>
    <name evidence="2" type="ORF">AB1Y20_009715</name>
</gene>
<evidence type="ECO:0000313" key="2">
    <source>
        <dbReference type="EMBL" id="KAL1528362.1"/>
    </source>
</evidence>
<keyword evidence="1" id="KW-0472">Membrane</keyword>
<sequence>MGRVAELCVLAAALSEGHAGRVHGRIALRATDVTLSVRPISMSAKPGLPAPVVQALPALALQDIKAVLPLWNALRRCYPTEEAAIDAVRANTGLCLPWVSSASKIEGSYAVLVDICGKEAALEVITKNPGALGNDPLRLKASSPNEIMAVANLVATAGALKVPFTLLALLCLSTVVFAPEASLAAFARPTVGTIGAGSFAGAAAMALYAASRLSKEG</sequence>
<protein>
    <submittedName>
        <fullName evidence="2">Uncharacterized protein</fullName>
    </submittedName>
</protein>
<dbReference type="AlphaFoldDB" id="A0AB34K5B1"/>
<keyword evidence="1" id="KW-0812">Transmembrane</keyword>
<keyword evidence="1" id="KW-1133">Transmembrane helix</keyword>
<comment type="caution">
    <text evidence="2">The sequence shown here is derived from an EMBL/GenBank/DDBJ whole genome shotgun (WGS) entry which is preliminary data.</text>
</comment>
<dbReference type="Proteomes" id="UP001515480">
    <property type="component" value="Unassembled WGS sequence"/>
</dbReference>
<evidence type="ECO:0000256" key="1">
    <source>
        <dbReference type="SAM" id="Phobius"/>
    </source>
</evidence>
<feature type="transmembrane region" description="Helical" evidence="1">
    <location>
        <begin position="153"/>
        <end position="178"/>
    </location>
</feature>
<name>A0AB34K5B1_PRYPA</name>